<proteinExistence type="predicted"/>
<gene>
    <name evidence="1" type="ORF">D187_001161</name>
</gene>
<accession>S9QXI4</accession>
<dbReference type="AlphaFoldDB" id="S9QXI4"/>
<keyword evidence="2" id="KW-1185">Reference proteome</keyword>
<protein>
    <submittedName>
        <fullName evidence="1">Uncharacterized protein</fullName>
    </submittedName>
</protein>
<comment type="caution">
    <text evidence="1">The sequence shown here is derived from an EMBL/GenBank/DDBJ whole genome shotgun (WGS) entry which is preliminary data.</text>
</comment>
<evidence type="ECO:0000313" key="2">
    <source>
        <dbReference type="Proteomes" id="UP000011682"/>
    </source>
</evidence>
<sequence>MPQPLMVLLTMASLGATGPEETLELLRNTDALVVQNASPLEERQVLGEVSVANRTKEGEAGFVLHPQLRVGTPWKVELGAGAEVHNPAGAREGTTGTLGVHAVGQLVEEQRVLPQLALRGEVLGPQGEEGISAEASVLATKQFGQTRLHGNVAYRATRDAPDDYLVGLAADHPLGYRLLLQGDAYYLKPLGEEPGALHANVGAGVGVGSAFVVTGTVGVTTTALDVSPRVLLGLVGRL</sequence>
<dbReference type="OrthoDB" id="9926407at2"/>
<dbReference type="EMBL" id="ANAH02000010">
    <property type="protein sequence ID" value="EPX61378.1"/>
    <property type="molecule type" value="Genomic_DNA"/>
</dbReference>
<reference evidence="1" key="1">
    <citation type="submission" date="2013-05" db="EMBL/GenBank/DDBJ databases">
        <title>Genome assembly of Cystobacter fuscus DSM 2262.</title>
        <authorList>
            <person name="Sharma G."/>
            <person name="Khatri I."/>
            <person name="Kaur C."/>
            <person name="Mayilraj S."/>
            <person name="Subramanian S."/>
        </authorList>
    </citation>
    <scope>NUCLEOTIDE SEQUENCE [LARGE SCALE GENOMIC DNA]</scope>
    <source>
        <strain evidence="1">DSM 2262</strain>
    </source>
</reference>
<organism evidence="1 2">
    <name type="scientific">Cystobacter fuscus (strain ATCC 25194 / DSM 2262 / NBRC 100088 / M29)</name>
    <dbReference type="NCBI Taxonomy" id="1242864"/>
    <lineage>
        <taxon>Bacteria</taxon>
        <taxon>Pseudomonadati</taxon>
        <taxon>Myxococcota</taxon>
        <taxon>Myxococcia</taxon>
        <taxon>Myxococcales</taxon>
        <taxon>Cystobacterineae</taxon>
        <taxon>Archangiaceae</taxon>
        <taxon>Cystobacter</taxon>
    </lineage>
</organism>
<evidence type="ECO:0000313" key="1">
    <source>
        <dbReference type="EMBL" id="EPX61378.1"/>
    </source>
</evidence>
<dbReference type="RefSeq" id="WP_002622554.1">
    <property type="nucleotide sequence ID" value="NZ_ANAH02000010.1"/>
</dbReference>
<dbReference type="Proteomes" id="UP000011682">
    <property type="component" value="Unassembled WGS sequence"/>
</dbReference>
<name>S9QXI4_CYSF2</name>